<dbReference type="AlphaFoldDB" id="A0A288QAX7"/>
<reference evidence="1 2" key="1">
    <citation type="submission" date="2018-07" db="EMBL/GenBank/DDBJ databases">
        <title>Genomic Encyclopedia of Type Strains, Phase III (KMG-III): the genomes of soil and plant-associated and newly described type strains.</title>
        <authorList>
            <person name="Whitman W."/>
        </authorList>
    </citation>
    <scope>NUCLEOTIDE SEQUENCE [LARGE SCALE GENOMIC DNA]</scope>
    <source>
        <strain evidence="1 2">CECT 7031</strain>
    </source>
</reference>
<sequence length="116" mass="13190">MRSPVGLFFRWIGYLVLTIIAIILVLPILLKILGFALKAIFVAVGVIAIIILILVLILAITGLVWYLRNRSKWQDAQTKGEPFEFGGRNFKFHVNGQDVFYDQETGRKDITPDDKK</sequence>
<dbReference type="EMBL" id="QRAS01000002">
    <property type="protein sequence ID" value="RDL06669.1"/>
    <property type="molecule type" value="Genomic_DNA"/>
</dbReference>
<dbReference type="GeneID" id="94546812"/>
<comment type="caution">
    <text evidence="1">The sequence shown here is derived from an EMBL/GenBank/DDBJ whole genome shotgun (WGS) entry which is preliminary data.</text>
</comment>
<dbReference type="Proteomes" id="UP000254912">
    <property type="component" value="Unassembled WGS sequence"/>
</dbReference>
<evidence type="ECO:0000313" key="1">
    <source>
        <dbReference type="EMBL" id="RDL06669.1"/>
    </source>
</evidence>
<evidence type="ECO:0000313" key="2">
    <source>
        <dbReference type="Proteomes" id="UP000254912"/>
    </source>
</evidence>
<name>A0A288QAX7_9LACO</name>
<keyword evidence="2" id="KW-1185">Reference proteome</keyword>
<dbReference type="RefSeq" id="WP_070230777.1">
    <property type="nucleotide sequence ID" value="NZ_BJYO01000003.1"/>
</dbReference>
<protein>
    <submittedName>
        <fullName evidence="1">Uncharacterized protein</fullName>
    </submittedName>
</protein>
<dbReference type="KEGG" id="wso:WSWS_01632"/>
<proteinExistence type="predicted"/>
<accession>A0A288QAX7</accession>
<gene>
    <name evidence="1" type="ORF">DFP99_1057</name>
</gene>
<organism evidence="1 2">
    <name type="scientific">Weissella soli</name>
    <dbReference type="NCBI Taxonomy" id="155866"/>
    <lineage>
        <taxon>Bacteria</taxon>
        <taxon>Bacillati</taxon>
        <taxon>Bacillota</taxon>
        <taxon>Bacilli</taxon>
        <taxon>Lactobacillales</taxon>
        <taxon>Lactobacillaceae</taxon>
        <taxon>Weissella</taxon>
    </lineage>
</organism>